<dbReference type="PROSITE" id="PS51700">
    <property type="entry name" value="SEPARIN"/>
    <property type="match status" value="1"/>
</dbReference>
<feature type="domain" description="Peptidase C50" evidence="5">
    <location>
        <begin position="1150"/>
        <end position="1244"/>
    </location>
</feature>
<evidence type="ECO:0000256" key="4">
    <source>
        <dbReference type="ARBA" id="ARBA00022829"/>
    </source>
</evidence>
<dbReference type="PANTHER" id="PTHR12792">
    <property type="entry name" value="EXTRA SPINDLE POLES 1-RELATED"/>
    <property type="match status" value="1"/>
</dbReference>
<dbReference type="GO" id="GO:0005737">
    <property type="term" value="C:cytoplasm"/>
    <property type="evidence" value="ECO:0007669"/>
    <property type="project" value="TreeGrafter"/>
</dbReference>
<dbReference type="PANTHER" id="PTHR12792:SF0">
    <property type="entry name" value="SEPARIN"/>
    <property type="match status" value="1"/>
</dbReference>
<evidence type="ECO:0000256" key="3">
    <source>
        <dbReference type="ARBA" id="ARBA00022801"/>
    </source>
</evidence>
<dbReference type="Proteomes" id="UP000054721">
    <property type="component" value="Unassembled WGS sequence"/>
</dbReference>
<name>A0A0V1LVZ6_9BILA</name>
<keyword evidence="3" id="KW-0378">Hydrolase</keyword>
<dbReference type="GO" id="GO:0006508">
    <property type="term" value="P:proteolysis"/>
    <property type="evidence" value="ECO:0007669"/>
    <property type="project" value="InterPro"/>
</dbReference>
<accession>A0A0V1LVZ6</accession>
<dbReference type="GO" id="GO:0051307">
    <property type="term" value="P:meiotic chromosome separation"/>
    <property type="evidence" value="ECO:0007669"/>
    <property type="project" value="TreeGrafter"/>
</dbReference>
<dbReference type="STRING" id="6335.A0A0V1LVZ6"/>
<evidence type="ECO:0000313" key="6">
    <source>
        <dbReference type="EMBL" id="KRZ63378.1"/>
    </source>
</evidence>
<protein>
    <recommendedName>
        <fullName evidence="2">separase</fullName>
        <ecNumber evidence="2">3.4.22.49</ecNumber>
    </recommendedName>
</protein>
<sequence>MQVRMALHGFIKTNTSVKNYVKEKSLSVKVEPLYHKMHETKQLTDLIKKDRIVEAVRLLDNMLKKNFIFGEHVLVTSGVQSRMTWFLSALTNCIVQLRSDQDVDKLLLISDVIEHMCQQCDVHENSIREKMSKMYLQMSCNLVKMQKCDIAYKFSVYAICTSPDYTLDEYWKRCLMTRIPTSGRNDMTEELKKPVTSFLKSSTFSNWVSIPKLLLLELEWCKRYRRNLPWFDEKYIKSILKDTLTYPLDVNDRARVHFHLAELIFCSPQISSDDPLECINRAFGILECEQSLEKNLLLIRGYLLQYSLILHRLAKPDAISLNPEIYEMTQVIEGHKGAHKLKKMTSSIVEFEPALNYLEKAYMVWKSEVCSAYCNADERIKNDILDITKEITALSLLNGMILQALELTIWHFQNMKKMQQFSLIVLLLCFLELPRALEQFIADYESKVQVETKIEKDTLEIIRIFFTFQRENADNLEEVIKYFCEIDETGNDNVEKRRMLCLFHYGTYYASNHCRNEKYLTILRHYCSYIASITNAHRYINSVVAYFLKNTTEYDYIDDDVKLDLFLLMLLNREATAACLHAGLLRYRCAYQTEAFSLCHMLGLMFEEEVKLTDHPALQTFENIAHSLFDYKPCCPVDSNLISFITPRRKTKSDMFYFFLENYHSKNAKCQCFVCTNIPFRIEMLYLAAQQAIITDEPKLTEILLSLIEKITQLRKAILNEVKMVLEGDLSTLISKIDMDEELIYSTLLNLQYTLLFSLIEEYFDEDLIEQSFNQLPNLSRMPLFYELSFSQLRFSLSLNDGVVATMSGSFSQLNDDEDKKKSRKKKNKQKTQFQIMETISNQLQLYGHMLYYPWYQKAHEALAICHVKQDDHTDAAHHIGEALLSSVRHSILVDQRRLQNSALPIGTFPVRFDDKEDMLKCTEHLPKSWTIVTLYMTSVEAGSELYVVRMSSRCQPFVVNLGNVLDKFSALNEFNSIAEKNKESLKLTNRKRFWETRFELNNAIENWLDELEEKWFKEWKVLFQHKADLDVMNMVNDLHEQCNLPLHIVEIVVDGYLNLKEEEFTTLLGHLVAKKYTQTIRKMLKQKFPSPVNDGGENGPVILILGREFSGLPLHAIRSLRHLPVTRCPSIHFLFHLFSQWKNSASVTKHKSFYVLNPSNDLQLTQQRFEKFFKSLEGWEGCIGRHPTLEEIQCAFKKDLFIYVGHGGGSRYLKNAETRFSTCNATVLLMGCSSGRLLYGRRYEQVGPVAYYQMAKSPNVVAALWNITDKDVDRFLDALLRIWLRFESPTKPDIIPATPLEAMQTRDLLIALNHARQFCKLKFLTGAAIVSYESINIIITFTMIKRCVQNRKKNTQKKQALLQRLGLALLNKCPSLRSLRSPI</sequence>
<comment type="caution">
    <text evidence="6">The sequence shown here is derived from an EMBL/GenBank/DDBJ whole genome shotgun (WGS) entry which is preliminary data.</text>
</comment>
<evidence type="ECO:0000259" key="5">
    <source>
        <dbReference type="PROSITE" id="PS51700"/>
    </source>
</evidence>
<organism evidence="6 7">
    <name type="scientific">Trichinella nativa</name>
    <dbReference type="NCBI Taxonomy" id="6335"/>
    <lineage>
        <taxon>Eukaryota</taxon>
        <taxon>Metazoa</taxon>
        <taxon>Ecdysozoa</taxon>
        <taxon>Nematoda</taxon>
        <taxon>Enoplea</taxon>
        <taxon>Dorylaimia</taxon>
        <taxon>Trichinellida</taxon>
        <taxon>Trichinellidae</taxon>
        <taxon>Trichinella</taxon>
    </lineage>
</organism>
<evidence type="ECO:0000256" key="2">
    <source>
        <dbReference type="ARBA" id="ARBA00012489"/>
    </source>
</evidence>
<keyword evidence="7" id="KW-1185">Reference proteome</keyword>
<reference evidence="6 7" key="1">
    <citation type="submission" date="2015-05" db="EMBL/GenBank/DDBJ databases">
        <title>Evolution of Trichinella species and genotypes.</title>
        <authorList>
            <person name="Korhonen P.K."/>
            <person name="Edoardo P."/>
            <person name="Giuseppe L.R."/>
            <person name="Gasser R.B."/>
        </authorList>
    </citation>
    <scope>NUCLEOTIDE SEQUENCE [LARGE SCALE GENOMIC DNA]</scope>
    <source>
        <strain evidence="6">ISS10</strain>
    </source>
</reference>
<proteinExistence type="predicted"/>
<dbReference type="EMBL" id="JYDW01000001">
    <property type="protein sequence ID" value="KRZ63378.1"/>
    <property type="molecule type" value="Genomic_DNA"/>
</dbReference>
<dbReference type="Pfam" id="PF03568">
    <property type="entry name" value="Separin_C"/>
    <property type="match status" value="2"/>
</dbReference>
<evidence type="ECO:0000313" key="7">
    <source>
        <dbReference type="Proteomes" id="UP000054721"/>
    </source>
</evidence>
<dbReference type="InterPro" id="IPR005314">
    <property type="entry name" value="Peptidase_C50"/>
</dbReference>
<evidence type="ECO:0000256" key="1">
    <source>
        <dbReference type="ARBA" id="ARBA00000451"/>
    </source>
</evidence>
<dbReference type="OrthoDB" id="10255632at2759"/>
<dbReference type="GO" id="GO:0004197">
    <property type="term" value="F:cysteine-type endopeptidase activity"/>
    <property type="evidence" value="ECO:0007669"/>
    <property type="project" value="InterPro"/>
</dbReference>
<keyword evidence="4" id="KW-0159">Chromosome partition</keyword>
<dbReference type="GO" id="GO:0005813">
    <property type="term" value="C:centrosome"/>
    <property type="evidence" value="ECO:0007669"/>
    <property type="project" value="TreeGrafter"/>
</dbReference>
<dbReference type="InterPro" id="IPR030397">
    <property type="entry name" value="SEPARIN_core_dom"/>
</dbReference>
<gene>
    <name evidence="6" type="primary">ESPL1</name>
    <name evidence="6" type="ORF">T02_12365</name>
</gene>
<dbReference type="GO" id="GO:0072686">
    <property type="term" value="C:mitotic spindle"/>
    <property type="evidence" value="ECO:0007669"/>
    <property type="project" value="TreeGrafter"/>
</dbReference>
<dbReference type="EC" id="3.4.22.49" evidence="2"/>
<comment type="catalytic activity">
    <reaction evidence="1">
        <text>All bonds known to be hydrolyzed by this endopeptidase have arginine in P1 and an acidic residue in P4. P6 is often occupied by an acidic residue or by a hydroxy-amino-acid residue, the phosphorylation of which enhances cleavage.</text>
        <dbReference type="EC" id="3.4.22.49"/>
    </reaction>
</comment>
<dbReference type="GO" id="GO:0005634">
    <property type="term" value="C:nucleus"/>
    <property type="evidence" value="ECO:0007669"/>
    <property type="project" value="InterPro"/>
</dbReference>